<keyword evidence="1 8" id="KW-0808">Transferase</keyword>
<keyword evidence="4" id="KW-0067">ATP-binding</keyword>
<dbReference type="EC" id="2.7.11.1" evidence="8"/>
<dbReference type="AlphaFoldDB" id="A0A518GW16"/>
<keyword evidence="9" id="KW-1185">Reference proteome</keyword>
<evidence type="ECO:0000313" key="9">
    <source>
        <dbReference type="Proteomes" id="UP000317835"/>
    </source>
</evidence>
<evidence type="ECO:0000259" key="7">
    <source>
        <dbReference type="PROSITE" id="PS50110"/>
    </source>
</evidence>
<feature type="domain" description="Protein kinase" evidence="6">
    <location>
        <begin position="70"/>
        <end position="334"/>
    </location>
</feature>
<dbReference type="RefSeq" id="WP_145267084.1">
    <property type="nucleotide sequence ID" value="NZ_CP036426.1"/>
</dbReference>
<dbReference type="PANTHER" id="PTHR24348:SF22">
    <property type="entry name" value="NON-SPECIFIC SERINE_THREONINE PROTEIN KINASE"/>
    <property type="match status" value="1"/>
</dbReference>
<dbReference type="OrthoDB" id="7806016at2"/>
<dbReference type="CDD" id="cd14014">
    <property type="entry name" value="STKc_PknB_like"/>
    <property type="match status" value="1"/>
</dbReference>
<dbReference type="PROSITE" id="PS50110">
    <property type="entry name" value="RESPONSE_REGULATORY"/>
    <property type="match status" value="1"/>
</dbReference>
<evidence type="ECO:0000256" key="5">
    <source>
        <dbReference type="PROSITE-ProRule" id="PRU00169"/>
    </source>
</evidence>
<keyword evidence="3 8" id="KW-0418">Kinase</keyword>
<evidence type="ECO:0000256" key="2">
    <source>
        <dbReference type="ARBA" id="ARBA00022741"/>
    </source>
</evidence>
<dbReference type="PROSITE" id="PS00108">
    <property type="entry name" value="PROTEIN_KINASE_ST"/>
    <property type="match status" value="1"/>
</dbReference>
<dbReference type="Gene3D" id="3.40.50.2300">
    <property type="match status" value="1"/>
</dbReference>
<organism evidence="8 9">
    <name type="scientific">Tautonia plasticadhaerens</name>
    <dbReference type="NCBI Taxonomy" id="2527974"/>
    <lineage>
        <taxon>Bacteria</taxon>
        <taxon>Pseudomonadati</taxon>
        <taxon>Planctomycetota</taxon>
        <taxon>Planctomycetia</taxon>
        <taxon>Isosphaerales</taxon>
        <taxon>Isosphaeraceae</taxon>
        <taxon>Tautonia</taxon>
    </lineage>
</organism>
<dbReference type="InterPro" id="IPR001789">
    <property type="entry name" value="Sig_transdc_resp-reg_receiver"/>
</dbReference>
<dbReference type="InterPro" id="IPR011006">
    <property type="entry name" value="CheY-like_superfamily"/>
</dbReference>
<dbReference type="InterPro" id="IPR008271">
    <property type="entry name" value="Ser/Thr_kinase_AS"/>
</dbReference>
<dbReference type="Gene3D" id="1.10.510.10">
    <property type="entry name" value="Transferase(Phosphotransferase) domain 1"/>
    <property type="match status" value="1"/>
</dbReference>
<dbReference type="GO" id="GO:0000407">
    <property type="term" value="C:phagophore assembly site"/>
    <property type="evidence" value="ECO:0007669"/>
    <property type="project" value="TreeGrafter"/>
</dbReference>
<dbReference type="EMBL" id="CP036426">
    <property type="protein sequence ID" value="QDV32759.1"/>
    <property type="molecule type" value="Genomic_DNA"/>
</dbReference>
<reference evidence="8 9" key="1">
    <citation type="submission" date="2019-02" db="EMBL/GenBank/DDBJ databases">
        <title>Deep-cultivation of Planctomycetes and their phenomic and genomic characterization uncovers novel biology.</title>
        <authorList>
            <person name="Wiegand S."/>
            <person name="Jogler M."/>
            <person name="Boedeker C."/>
            <person name="Pinto D."/>
            <person name="Vollmers J."/>
            <person name="Rivas-Marin E."/>
            <person name="Kohn T."/>
            <person name="Peeters S.H."/>
            <person name="Heuer A."/>
            <person name="Rast P."/>
            <person name="Oberbeckmann S."/>
            <person name="Bunk B."/>
            <person name="Jeske O."/>
            <person name="Meyerdierks A."/>
            <person name="Storesund J.E."/>
            <person name="Kallscheuer N."/>
            <person name="Luecker S."/>
            <person name="Lage O.M."/>
            <person name="Pohl T."/>
            <person name="Merkel B.J."/>
            <person name="Hornburger P."/>
            <person name="Mueller R.-W."/>
            <person name="Bruemmer F."/>
            <person name="Labrenz M."/>
            <person name="Spormann A.M."/>
            <person name="Op den Camp H."/>
            <person name="Overmann J."/>
            <person name="Amann R."/>
            <person name="Jetten M.S.M."/>
            <person name="Mascher T."/>
            <person name="Medema M.H."/>
            <person name="Devos D.P."/>
            <person name="Kaster A.-K."/>
            <person name="Ovreas L."/>
            <person name="Rohde M."/>
            <person name="Galperin M.Y."/>
            <person name="Jogler C."/>
        </authorList>
    </citation>
    <scope>NUCLEOTIDE SEQUENCE [LARGE SCALE GENOMIC DNA]</scope>
    <source>
        <strain evidence="8 9">ElP</strain>
    </source>
</reference>
<dbReference type="GO" id="GO:0004674">
    <property type="term" value="F:protein serine/threonine kinase activity"/>
    <property type="evidence" value="ECO:0007669"/>
    <property type="project" value="UniProtKB-EC"/>
</dbReference>
<gene>
    <name evidence="8" type="primary">stkP_1</name>
    <name evidence="8" type="ORF">ElP_05990</name>
</gene>
<dbReference type="KEGG" id="tpla:ElP_05990"/>
<dbReference type="SMART" id="SM00220">
    <property type="entry name" value="S_TKc"/>
    <property type="match status" value="1"/>
</dbReference>
<dbReference type="SUPFAM" id="SSF56112">
    <property type="entry name" value="Protein kinase-like (PK-like)"/>
    <property type="match status" value="1"/>
</dbReference>
<keyword evidence="2" id="KW-0547">Nucleotide-binding</keyword>
<dbReference type="GO" id="GO:0005829">
    <property type="term" value="C:cytosol"/>
    <property type="evidence" value="ECO:0007669"/>
    <property type="project" value="TreeGrafter"/>
</dbReference>
<dbReference type="GO" id="GO:0005776">
    <property type="term" value="C:autophagosome"/>
    <property type="evidence" value="ECO:0007669"/>
    <property type="project" value="TreeGrafter"/>
</dbReference>
<dbReference type="PANTHER" id="PTHR24348">
    <property type="entry name" value="SERINE/THREONINE-PROTEIN KINASE UNC-51-RELATED"/>
    <property type="match status" value="1"/>
</dbReference>
<name>A0A518GW16_9BACT</name>
<protein>
    <submittedName>
        <fullName evidence="8">Serine/threonine-protein kinase StkP</fullName>
        <ecNumber evidence="8">2.7.11.1</ecNumber>
    </submittedName>
</protein>
<evidence type="ECO:0000259" key="6">
    <source>
        <dbReference type="PROSITE" id="PS50011"/>
    </source>
</evidence>
<feature type="domain" description="Response regulatory" evidence="7">
    <location>
        <begin position="418"/>
        <end position="536"/>
    </location>
</feature>
<evidence type="ECO:0000313" key="8">
    <source>
        <dbReference type="EMBL" id="QDV32759.1"/>
    </source>
</evidence>
<dbReference type="InterPro" id="IPR045269">
    <property type="entry name" value="Atg1-like"/>
</dbReference>
<dbReference type="Proteomes" id="UP000317835">
    <property type="component" value="Chromosome"/>
</dbReference>
<dbReference type="SUPFAM" id="SSF52172">
    <property type="entry name" value="CheY-like"/>
    <property type="match status" value="1"/>
</dbReference>
<evidence type="ECO:0000256" key="3">
    <source>
        <dbReference type="ARBA" id="ARBA00022777"/>
    </source>
</evidence>
<dbReference type="GO" id="GO:0000160">
    <property type="term" value="P:phosphorelay signal transduction system"/>
    <property type="evidence" value="ECO:0007669"/>
    <property type="project" value="InterPro"/>
</dbReference>
<dbReference type="Pfam" id="PF00069">
    <property type="entry name" value="Pkinase"/>
    <property type="match status" value="1"/>
</dbReference>
<proteinExistence type="predicted"/>
<dbReference type="GO" id="GO:0005524">
    <property type="term" value="F:ATP binding"/>
    <property type="evidence" value="ECO:0007669"/>
    <property type="project" value="UniProtKB-KW"/>
</dbReference>
<keyword evidence="5" id="KW-0597">Phosphoprotein</keyword>
<accession>A0A518GW16</accession>
<dbReference type="InterPro" id="IPR011009">
    <property type="entry name" value="Kinase-like_dom_sf"/>
</dbReference>
<evidence type="ECO:0000256" key="1">
    <source>
        <dbReference type="ARBA" id="ARBA00022679"/>
    </source>
</evidence>
<feature type="modified residue" description="4-aspartylphosphate" evidence="5">
    <location>
        <position position="467"/>
    </location>
</feature>
<dbReference type="Gene3D" id="3.30.200.20">
    <property type="entry name" value="Phosphorylase Kinase, domain 1"/>
    <property type="match status" value="1"/>
</dbReference>
<sequence length="541" mass="60715">MSDFDAEMLLERATLLGLISRDQANEARTDARDGTVDSIRSSLTRKQFLTSWQVGKLLKGEAAGFFFGGHEVLFHLAEGTFARVYRGRKQGSGEPVAIKVLRQRFTQDTESVERFNHEAEAGMKLVHQNIVRIYDYGAQDNRHYMIMEFVEGSNLRDFLRFRHRLEPAEAMPLMLGLARGLQHSLGRGVTHRDIKPTNILISSSGQAKLVDFGLATIEGDERKLAQAHGQRTIDYSALERTCGSQKGDPRSDIYFLGCVFYQMLTGRLPLPEVEADDMLAKMLKRSFGAIKPISEMDHAPAEALSRIIEKMMKMELVKRYQNMDDVVRDLESYYLEMTGQAPPKVESEEEQEFDIERLYMTQRHEESAAKAAEGSSVAVGEAQLKVEQNDEGDFELGAADRGREGDVGFEIPAFQRKRVLCVEAQDLIRDAFRKTLSRMGYRVLIVGDAGLAAERFREDPVDAVVFDIDGLGPNALEAFIEMHDKAHDDGQELHALVLLGPRQGNLASKLPKDDRLVVRVKPIKMKDVQDALNQLAPLQAG</sequence>
<dbReference type="PROSITE" id="PS50011">
    <property type="entry name" value="PROTEIN_KINASE_DOM"/>
    <property type="match status" value="1"/>
</dbReference>
<dbReference type="InterPro" id="IPR000719">
    <property type="entry name" value="Prot_kinase_dom"/>
</dbReference>
<evidence type="ECO:0000256" key="4">
    <source>
        <dbReference type="ARBA" id="ARBA00022840"/>
    </source>
</evidence>
<dbReference type="GO" id="GO:0016020">
    <property type="term" value="C:membrane"/>
    <property type="evidence" value="ECO:0007669"/>
    <property type="project" value="TreeGrafter"/>
</dbReference>